<dbReference type="AlphaFoldDB" id="A0A812VC92"/>
<evidence type="ECO:0000313" key="3">
    <source>
        <dbReference type="EMBL" id="CAE7632810.1"/>
    </source>
</evidence>
<accession>A0A812VC92</accession>
<dbReference type="Pfam" id="PF24681">
    <property type="entry name" value="Kelch_KLHDC2_KLHL20_DRC7"/>
    <property type="match status" value="1"/>
</dbReference>
<feature type="non-terminal residue" evidence="3">
    <location>
        <position position="143"/>
    </location>
</feature>
<dbReference type="Proteomes" id="UP000649617">
    <property type="component" value="Unassembled WGS sequence"/>
</dbReference>
<comment type="caution">
    <text evidence="3">The sequence shown here is derived from an EMBL/GenBank/DDBJ whole genome shotgun (WGS) entry which is preliminary data.</text>
</comment>
<keyword evidence="4" id="KW-1185">Reference proteome</keyword>
<keyword evidence="1" id="KW-0880">Kelch repeat</keyword>
<sequence>NGHSSSLIAGDIWIFGGWDDSSGLNDMWKYSIQGGSWTRLPRSGSWPSSRGGHSVVADAAGRQLFLFGGLADDDGEIFNDLWKFQIKDLTWSQLELMQPVPPARSGHSAVLDSTSKMWIFGGSATWSWWEVLDDLWSCDVQGE</sequence>
<evidence type="ECO:0000256" key="2">
    <source>
        <dbReference type="ARBA" id="ARBA00022737"/>
    </source>
</evidence>
<dbReference type="OrthoDB" id="440590at2759"/>
<reference evidence="3" key="1">
    <citation type="submission" date="2021-02" db="EMBL/GenBank/DDBJ databases">
        <authorList>
            <person name="Dougan E. K."/>
            <person name="Rhodes N."/>
            <person name="Thang M."/>
            <person name="Chan C."/>
        </authorList>
    </citation>
    <scope>NUCLEOTIDE SEQUENCE</scope>
</reference>
<proteinExistence type="predicted"/>
<dbReference type="PANTHER" id="PTHR46647">
    <property type="entry name" value="RAB9 EFFECTOR PROTEIN WITH KELCH MOTIFS"/>
    <property type="match status" value="1"/>
</dbReference>
<dbReference type="EMBL" id="CAJNIZ010042696">
    <property type="protein sequence ID" value="CAE7632810.1"/>
    <property type="molecule type" value="Genomic_DNA"/>
</dbReference>
<evidence type="ECO:0000313" key="4">
    <source>
        <dbReference type="Proteomes" id="UP000649617"/>
    </source>
</evidence>
<keyword evidence="2" id="KW-0677">Repeat</keyword>
<dbReference type="PANTHER" id="PTHR46647:SF1">
    <property type="entry name" value="RAB9 EFFECTOR PROTEIN WITH KELCH MOTIFS"/>
    <property type="match status" value="1"/>
</dbReference>
<protein>
    <submittedName>
        <fullName evidence="3">GacHH protein</fullName>
    </submittedName>
</protein>
<dbReference type="InterPro" id="IPR052124">
    <property type="entry name" value="Rab9_kelch_effector"/>
</dbReference>
<feature type="non-terminal residue" evidence="3">
    <location>
        <position position="1"/>
    </location>
</feature>
<dbReference type="Gene3D" id="2.120.10.80">
    <property type="entry name" value="Kelch-type beta propeller"/>
    <property type="match status" value="1"/>
</dbReference>
<name>A0A812VC92_SYMPI</name>
<gene>
    <name evidence="3" type="primary">gacHH</name>
    <name evidence="3" type="ORF">SPIL2461_LOCUS16629</name>
</gene>
<dbReference type="InterPro" id="IPR015915">
    <property type="entry name" value="Kelch-typ_b-propeller"/>
</dbReference>
<evidence type="ECO:0000256" key="1">
    <source>
        <dbReference type="ARBA" id="ARBA00022441"/>
    </source>
</evidence>
<organism evidence="3 4">
    <name type="scientific">Symbiodinium pilosum</name>
    <name type="common">Dinoflagellate</name>
    <dbReference type="NCBI Taxonomy" id="2952"/>
    <lineage>
        <taxon>Eukaryota</taxon>
        <taxon>Sar</taxon>
        <taxon>Alveolata</taxon>
        <taxon>Dinophyceae</taxon>
        <taxon>Suessiales</taxon>
        <taxon>Symbiodiniaceae</taxon>
        <taxon>Symbiodinium</taxon>
    </lineage>
</organism>
<dbReference type="SUPFAM" id="SSF117281">
    <property type="entry name" value="Kelch motif"/>
    <property type="match status" value="1"/>
</dbReference>